<sequence length="136" mass="15234">MSSLFFISSLISTLAVFVSAQQFFDQQPSLSVAIQPPPLQQNVIPRNNFFDQASSANAVNRQFAHRAVVLNAENEAKLPPHLTNPFYKNPRVADALAKSSWITPGEQVVYEREAEKIPRQKIYVALKNAGLVARRR</sequence>
<feature type="signal peptide" evidence="1">
    <location>
        <begin position="1"/>
        <end position="20"/>
    </location>
</feature>
<dbReference type="EMBL" id="HBUF01046958">
    <property type="protein sequence ID" value="CAG6620059.1"/>
    <property type="molecule type" value="Transcribed_RNA"/>
</dbReference>
<organism evidence="2">
    <name type="scientific">Cacopsylla melanoneura</name>
    <dbReference type="NCBI Taxonomy" id="428564"/>
    <lineage>
        <taxon>Eukaryota</taxon>
        <taxon>Metazoa</taxon>
        <taxon>Ecdysozoa</taxon>
        <taxon>Arthropoda</taxon>
        <taxon>Hexapoda</taxon>
        <taxon>Insecta</taxon>
        <taxon>Pterygota</taxon>
        <taxon>Neoptera</taxon>
        <taxon>Paraneoptera</taxon>
        <taxon>Hemiptera</taxon>
        <taxon>Sternorrhyncha</taxon>
        <taxon>Psylloidea</taxon>
        <taxon>Psyllidae</taxon>
        <taxon>Psyllinae</taxon>
        <taxon>Cacopsylla</taxon>
    </lineage>
</organism>
<feature type="chain" id="PRO_5036428881" evidence="1">
    <location>
        <begin position="21"/>
        <end position="136"/>
    </location>
</feature>
<protein>
    <submittedName>
        <fullName evidence="2">Uncharacterized protein</fullName>
    </submittedName>
</protein>
<evidence type="ECO:0000256" key="1">
    <source>
        <dbReference type="SAM" id="SignalP"/>
    </source>
</evidence>
<dbReference type="EMBL" id="HBUF01046960">
    <property type="protein sequence ID" value="CAG6620061.1"/>
    <property type="molecule type" value="Transcribed_RNA"/>
</dbReference>
<keyword evidence="1" id="KW-0732">Signal</keyword>
<evidence type="ECO:0000313" key="2">
    <source>
        <dbReference type="EMBL" id="CAG6667728.1"/>
    </source>
</evidence>
<dbReference type="EMBL" id="HBUF01526312">
    <property type="protein sequence ID" value="CAG6750338.1"/>
    <property type="molecule type" value="Transcribed_RNA"/>
</dbReference>
<dbReference type="EMBL" id="HBUF01526313">
    <property type="protein sequence ID" value="CAG6750339.1"/>
    <property type="molecule type" value="Transcribed_RNA"/>
</dbReference>
<dbReference type="AlphaFoldDB" id="A0A8D8WQS0"/>
<dbReference type="EMBL" id="HBUF01046959">
    <property type="protein sequence ID" value="CAG6620060.1"/>
    <property type="molecule type" value="Transcribed_RNA"/>
</dbReference>
<accession>A0A8D8WQS0</accession>
<proteinExistence type="predicted"/>
<name>A0A8D8WQS0_9HEMI</name>
<dbReference type="EMBL" id="HBUF01217173">
    <property type="protein sequence ID" value="CAG6667728.1"/>
    <property type="molecule type" value="Transcribed_RNA"/>
</dbReference>
<dbReference type="EMBL" id="HBUF01526311">
    <property type="protein sequence ID" value="CAG6750337.1"/>
    <property type="molecule type" value="Transcribed_RNA"/>
</dbReference>
<reference evidence="2" key="1">
    <citation type="submission" date="2021-05" db="EMBL/GenBank/DDBJ databases">
        <authorList>
            <person name="Alioto T."/>
            <person name="Alioto T."/>
            <person name="Gomez Garrido J."/>
        </authorList>
    </citation>
    <scope>NUCLEOTIDE SEQUENCE</scope>
</reference>
<dbReference type="EMBL" id="HBUF01217172">
    <property type="protein sequence ID" value="CAG6667727.1"/>
    <property type="molecule type" value="Transcribed_RNA"/>
</dbReference>